<evidence type="ECO:0000256" key="4">
    <source>
        <dbReference type="ARBA" id="ARBA00023163"/>
    </source>
</evidence>
<accession>A0A5A7QBS4</accession>
<dbReference type="Proteomes" id="UP000325081">
    <property type="component" value="Unassembled WGS sequence"/>
</dbReference>
<dbReference type="Pfam" id="PF00319">
    <property type="entry name" value="SRF-TF"/>
    <property type="match status" value="1"/>
</dbReference>
<keyword evidence="8" id="KW-1185">Reference proteome</keyword>
<dbReference type="EMBL" id="BKCP01006117">
    <property type="protein sequence ID" value="GER41481.1"/>
    <property type="molecule type" value="Genomic_DNA"/>
</dbReference>
<evidence type="ECO:0000256" key="2">
    <source>
        <dbReference type="ARBA" id="ARBA00023015"/>
    </source>
</evidence>
<dbReference type="GO" id="GO:0000981">
    <property type="term" value="F:DNA-binding transcription factor activity, RNA polymerase II-specific"/>
    <property type="evidence" value="ECO:0007669"/>
    <property type="project" value="InterPro"/>
</dbReference>
<evidence type="ECO:0000256" key="1">
    <source>
        <dbReference type="ARBA" id="ARBA00004123"/>
    </source>
</evidence>
<dbReference type="PRINTS" id="PR00404">
    <property type="entry name" value="MADSDOMAIN"/>
</dbReference>
<dbReference type="GO" id="GO:0005634">
    <property type="term" value="C:nucleus"/>
    <property type="evidence" value="ECO:0007669"/>
    <property type="project" value="UniProtKB-SubCell"/>
</dbReference>
<dbReference type="GO" id="GO:0000978">
    <property type="term" value="F:RNA polymerase II cis-regulatory region sequence-specific DNA binding"/>
    <property type="evidence" value="ECO:0007669"/>
    <property type="project" value="TreeGrafter"/>
</dbReference>
<evidence type="ECO:0000259" key="6">
    <source>
        <dbReference type="PROSITE" id="PS50066"/>
    </source>
</evidence>
<evidence type="ECO:0000313" key="8">
    <source>
        <dbReference type="Proteomes" id="UP000325081"/>
    </source>
</evidence>
<gene>
    <name evidence="7" type="ORF">STAS_18195</name>
</gene>
<comment type="caution">
    <text evidence="7">The sequence shown here is derived from an EMBL/GenBank/DDBJ whole genome shotgun (WGS) entry which is preliminary data.</text>
</comment>
<dbReference type="GO" id="GO:0045944">
    <property type="term" value="P:positive regulation of transcription by RNA polymerase II"/>
    <property type="evidence" value="ECO:0007669"/>
    <property type="project" value="InterPro"/>
</dbReference>
<dbReference type="PANTHER" id="PTHR11945:SF176">
    <property type="entry name" value="MADS-BOX TRANSCRIPTION FACTOR FAMILY PROTEIN"/>
    <property type="match status" value="1"/>
</dbReference>
<keyword evidence="2" id="KW-0805">Transcription regulation</keyword>
<protein>
    <submittedName>
        <fullName evidence="7">MADS-box transcription factor</fullName>
    </submittedName>
</protein>
<dbReference type="OrthoDB" id="601557at2759"/>
<sequence length="290" mass="33755">MGRAKLKMELIPKEKSRNVTYKKRKEGLIRKMHEFTTLCDVSACMIIYGPNSEPEIWPRDPDEVRRIIDIYRAKSKDSGNKTFGLPDFFHDRKRKIEDELAKLRKKNLEAKYPTCPDFMGLMTEARLREFAAGLMVKAQHVRSKIEQFRRSVDQREVEILDIVRPNNLDVGPAQYPAVDYHHYQNNSMMMMLLMNENEHRMQFGPVGPNLLYKRQQVLYETMGQSPKQQARYYTPAYVQMVPPMPMMQFPKGDGGFGDDVNGGIDDCDGVGQEDVFNHNNSISNRVKYYE</sequence>
<dbReference type="SUPFAM" id="SSF55455">
    <property type="entry name" value="SRF-like"/>
    <property type="match status" value="1"/>
</dbReference>
<evidence type="ECO:0000256" key="3">
    <source>
        <dbReference type="ARBA" id="ARBA00023125"/>
    </source>
</evidence>
<dbReference type="Gene3D" id="3.40.1810.10">
    <property type="entry name" value="Transcription factor, MADS-box"/>
    <property type="match status" value="1"/>
</dbReference>
<dbReference type="InterPro" id="IPR002100">
    <property type="entry name" value="TF_MADSbox"/>
</dbReference>
<evidence type="ECO:0000256" key="5">
    <source>
        <dbReference type="ARBA" id="ARBA00023242"/>
    </source>
</evidence>
<dbReference type="GO" id="GO:0046983">
    <property type="term" value="F:protein dimerization activity"/>
    <property type="evidence" value="ECO:0007669"/>
    <property type="project" value="InterPro"/>
</dbReference>
<dbReference type="PANTHER" id="PTHR11945">
    <property type="entry name" value="MADS BOX PROTEIN"/>
    <property type="match status" value="1"/>
</dbReference>
<dbReference type="CDD" id="cd00266">
    <property type="entry name" value="MADS_SRF_like"/>
    <property type="match status" value="1"/>
</dbReference>
<dbReference type="InterPro" id="IPR033897">
    <property type="entry name" value="SRF-like_MADS-box"/>
</dbReference>
<dbReference type="PROSITE" id="PS50066">
    <property type="entry name" value="MADS_BOX_2"/>
    <property type="match status" value="1"/>
</dbReference>
<reference evidence="8" key="1">
    <citation type="journal article" date="2019" name="Curr. Biol.">
        <title>Genome Sequence of Striga asiatica Provides Insight into the Evolution of Plant Parasitism.</title>
        <authorList>
            <person name="Yoshida S."/>
            <person name="Kim S."/>
            <person name="Wafula E.K."/>
            <person name="Tanskanen J."/>
            <person name="Kim Y.M."/>
            <person name="Honaas L."/>
            <person name="Yang Z."/>
            <person name="Spallek T."/>
            <person name="Conn C.E."/>
            <person name="Ichihashi Y."/>
            <person name="Cheong K."/>
            <person name="Cui S."/>
            <person name="Der J.P."/>
            <person name="Gundlach H."/>
            <person name="Jiao Y."/>
            <person name="Hori C."/>
            <person name="Ishida J.K."/>
            <person name="Kasahara H."/>
            <person name="Kiba T."/>
            <person name="Kim M.S."/>
            <person name="Koo N."/>
            <person name="Laohavisit A."/>
            <person name="Lee Y.H."/>
            <person name="Lumba S."/>
            <person name="McCourt P."/>
            <person name="Mortimer J.C."/>
            <person name="Mutuku J.M."/>
            <person name="Nomura T."/>
            <person name="Sasaki-Sekimoto Y."/>
            <person name="Seto Y."/>
            <person name="Wang Y."/>
            <person name="Wakatake T."/>
            <person name="Sakakibara H."/>
            <person name="Demura T."/>
            <person name="Yamaguchi S."/>
            <person name="Yoneyama K."/>
            <person name="Manabe R.I."/>
            <person name="Nelson D.C."/>
            <person name="Schulman A.H."/>
            <person name="Timko M.P."/>
            <person name="dePamphilis C.W."/>
            <person name="Choi D."/>
            <person name="Shirasu K."/>
        </authorList>
    </citation>
    <scope>NUCLEOTIDE SEQUENCE [LARGE SCALE GENOMIC DNA]</scope>
    <source>
        <strain evidence="8">cv. UVA1</strain>
    </source>
</reference>
<comment type="subcellular location">
    <subcellularLocation>
        <location evidence="1">Nucleus</location>
    </subcellularLocation>
</comment>
<keyword evidence="5" id="KW-0539">Nucleus</keyword>
<keyword evidence="3" id="KW-0238">DNA-binding</keyword>
<keyword evidence="4" id="KW-0804">Transcription</keyword>
<dbReference type="SMART" id="SM00432">
    <property type="entry name" value="MADS"/>
    <property type="match status" value="1"/>
</dbReference>
<dbReference type="AlphaFoldDB" id="A0A5A7QBS4"/>
<name>A0A5A7QBS4_STRAF</name>
<evidence type="ECO:0000313" key="7">
    <source>
        <dbReference type="EMBL" id="GER41481.1"/>
    </source>
</evidence>
<dbReference type="InterPro" id="IPR036879">
    <property type="entry name" value="TF_MADSbox_sf"/>
</dbReference>
<organism evidence="7 8">
    <name type="scientific">Striga asiatica</name>
    <name type="common">Asiatic witchweed</name>
    <name type="synonym">Buchnera asiatica</name>
    <dbReference type="NCBI Taxonomy" id="4170"/>
    <lineage>
        <taxon>Eukaryota</taxon>
        <taxon>Viridiplantae</taxon>
        <taxon>Streptophyta</taxon>
        <taxon>Embryophyta</taxon>
        <taxon>Tracheophyta</taxon>
        <taxon>Spermatophyta</taxon>
        <taxon>Magnoliopsida</taxon>
        <taxon>eudicotyledons</taxon>
        <taxon>Gunneridae</taxon>
        <taxon>Pentapetalae</taxon>
        <taxon>asterids</taxon>
        <taxon>lamiids</taxon>
        <taxon>Lamiales</taxon>
        <taxon>Orobanchaceae</taxon>
        <taxon>Buchnereae</taxon>
        <taxon>Striga</taxon>
    </lineage>
</organism>
<proteinExistence type="predicted"/>
<feature type="domain" description="MADS-box" evidence="6">
    <location>
        <begin position="1"/>
        <end position="53"/>
    </location>
</feature>